<feature type="domain" description="RRM" evidence="7">
    <location>
        <begin position="12"/>
        <end position="93"/>
    </location>
</feature>
<organism evidence="9">
    <name type="scientific">Culicoides sonorensis</name>
    <name type="common">Biting midge</name>
    <dbReference type="NCBI Taxonomy" id="179676"/>
    <lineage>
        <taxon>Eukaryota</taxon>
        <taxon>Metazoa</taxon>
        <taxon>Ecdysozoa</taxon>
        <taxon>Arthropoda</taxon>
        <taxon>Hexapoda</taxon>
        <taxon>Insecta</taxon>
        <taxon>Pterygota</taxon>
        <taxon>Neoptera</taxon>
        <taxon>Endopterygota</taxon>
        <taxon>Diptera</taxon>
        <taxon>Nematocera</taxon>
        <taxon>Chironomoidea</taxon>
        <taxon>Ceratopogonidae</taxon>
        <taxon>Ceratopogoninae</taxon>
        <taxon>Culicoides</taxon>
        <taxon>Monoculicoides</taxon>
    </lineage>
</organism>
<dbReference type="EMBL" id="UFQT01000140">
    <property type="protein sequence ID" value="SSX20733.1"/>
    <property type="molecule type" value="Genomic_DNA"/>
</dbReference>
<feature type="region of interest" description="Disordered" evidence="6">
    <location>
        <begin position="307"/>
        <end position="365"/>
    </location>
</feature>
<dbReference type="CDD" id="cd12325">
    <property type="entry name" value="RRM1_hnRNPA_hnRNPD_like"/>
    <property type="match status" value="1"/>
</dbReference>
<feature type="compositionally biased region" description="Polar residues" evidence="6">
    <location>
        <begin position="227"/>
        <end position="256"/>
    </location>
</feature>
<dbReference type="AlphaFoldDB" id="A0A336LVQ5"/>
<evidence type="ECO:0000313" key="9">
    <source>
        <dbReference type="EMBL" id="SSX20733.1"/>
    </source>
</evidence>
<dbReference type="PROSITE" id="PS50102">
    <property type="entry name" value="RRM"/>
    <property type="match status" value="2"/>
</dbReference>
<evidence type="ECO:0000256" key="2">
    <source>
        <dbReference type="ARBA" id="ARBA00022490"/>
    </source>
</evidence>
<feature type="compositionally biased region" description="Basic and acidic residues" evidence="6">
    <location>
        <begin position="178"/>
        <end position="192"/>
    </location>
</feature>
<feature type="region of interest" description="Disordered" evidence="6">
    <location>
        <begin position="75"/>
        <end position="101"/>
    </location>
</feature>
<name>A0A336LVQ5_CULSO</name>
<dbReference type="Pfam" id="PF00076">
    <property type="entry name" value="RRM_1"/>
    <property type="match status" value="2"/>
</dbReference>
<feature type="compositionally biased region" description="Pro residues" evidence="6">
    <location>
        <begin position="263"/>
        <end position="272"/>
    </location>
</feature>
<evidence type="ECO:0000313" key="8">
    <source>
        <dbReference type="EMBL" id="SSX00353.1"/>
    </source>
</evidence>
<dbReference type="SUPFAM" id="SSF54928">
    <property type="entry name" value="RNA-binding domain, RBD"/>
    <property type="match status" value="2"/>
</dbReference>
<dbReference type="InterPro" id="IPR000504">
    <property type="entry name" value="RRM_dom"/>
</dbReference>
<keyword evidence="2" id="KW-0963">Cytoplasm</keyword>
<feature type="compositionally biased region" description="Polar residues" evidence="6">
    <location>
        <begin position="201"/>
        <end position="220"/>
    </location>
</feature>
<accession>A0A336LVQ5</accession>
<protein>
    <submittedName>
        <fullName evidence="9">CSON002452 protein</fullName>
    </submittedName>
</protein>
<keyword evidence="4 5" id="KW-0694">RNA-binding</keyword>
<dbReference type="VEuPathDB" id="VectorBase:CSON002452"/>
<sequence>MKMDMEQDDEKGKLFVGGLSWETTQENLSKYFSRFGDVIDCVVMKNSETGRSRGFGFVTFADPNNVDRVLQNGPHSLDGRTIDPKPCNPRTLQKPKRGQGYPKVFLGGLPSNITETDLRHFFGRFGKVMEVVIMYDQEKKKSRGFGFLSFEDEASVERVTSEHYLNLNGKQVEVKKAEPREGQQKNMNHEQHSNWGGQGNHGQQLSNFNTPMGPNGQTMNGPPMNMPMSTNAMMQSWGTQPTQQQNYGYGNPNTAYQGAHQWGPPPQGPPPHQWGNYNTPAAAAAAQQQNQGYGNYDLYNSAGGPTGPTGSNSWNSWGMQPNSSSTGSGGDMYSRPQTGPGGNNPQGNPIPTVQSAPAPSKPTDFNAYNAGYAGYGTENTYPPPTGRYGTSDAAPPYITAASAGKMDFF</sequence>
<evidence type="ECO:0000256" key="5">
    <source>
        <dbReference type="PROSITE-ProRule" id="PRU00176"/>
    </source>
</evidence>
<evidence type="ECO:0000256" key="1">
    <source>
        <dbReference type="ARBA" id="ARBA00004496"/>
    </source>
</evidence>
<evidence type="ECO:0000259" key="7">
    <source>
        <dbReference type="PROSITE" id="PS50102"/>
    </source>
</evidence>
<feature type="region of interest" description="Disordered" evidence="6">
    <location>
        <begin position="178"/>
        <end position="286"/>
    </location>
</feature>
<dbReference type="PANTHER" id="PTHR48032">
    <property type="entry name" value="RNA-BINDING PROTEIN MUSASHI HOMOLOG RBP6"/>
    <property type="match status" value="1"/>
</dbReference>
<dbReference type="GO" id="GO:0003729">
    <property type="term" value="F:mRNA binding"/>
    <property type="evidence" value="ECO:0007669"/>
    <property type="project" value="TreeGrafter"/>
</dbReference>
<feature type="compositionally biased region" description="Polar residues" evidence="6">
    <location>
        <begin position="308"/>
        <end position="326"/>
    </location>
</feature>
<evidence type="ECO:0000256" key="6">
    <source>
        <dbReference type="SAM" id="MobiDB-lite"/>
    </source>
</evidence>
<dbReference type="GO" id="GO:0005737">
    <property type="term" value="C:cytoplasm"/>
    <property type="evidence" value="ECO:0007669"/>
    <property type="project" value="UniProtKB-SubCell"/>
</dbReference>
<dbReference type="EMBL" id="UFQS01000140">
    <property type="protein sequence ID" value="SSX00353.1"/>
    <property type="molecule type" value="Genomic_DNA"/>
</dbReference>
<dbReference type="FunFam" id="3.30.70.330:FF:000427">
    <property type="entry name" value="Heterogeneous nuclear ribonucleoprotein 27C"/>
    <property type="match status" value="1"/>
</dbReference>
<evidence type="ECO:0000256" key="3">
    <source>
        <dbReference type="ARBA" id="ARBA00022737"/>
    </source>
</evidence>
<feature type="domain" description="RRM" evidence="7">
    <location>
        <begin position="102"/>
        <end position="179"/>
    </location>
</feature>
<dbReference type="PANTHER" id="PTHR48032:SF18">
    <property type="entry name" value="RRM DOMAIN-CONTAINING PROTEIN"/>
    <property type="match status" value="1"/>
</dbReference>
<reference evidence="9" key="2">
    <citation type="submission" date="2018-07" db="EMBL/GenBank/DDBJ databases">
        <authorList>
            <person name="Quirk P.G."/>
            <person name="Krulwich T.A."/>
        </authorList>
    </citation>
    <scope>NUCLEOTIDE SEQUENCE</scope>
</reference>
<dbReference type="SMART" id="SM00360">
    <property type="entry name" value="RRM"/>
    <property type="match status" value="2"/>
</dbReference>
<evidence type="ECO:0000256" key="4">
    <source>
        <dbReference type="ARBA" id="ARBA00022884"/>
    </source>
</evidence>
<dbReference type="InterPro" id="IPR035979">
    <property type="entry name" value="RBD_domain_sf"/>
</dbReference>
<dbReference type="GO" id="GO:0006417">
    <property type="term" value="P:regulation of translation"/>
    <property type="evidence" value="ECO:0007669"/>
    <property type="project" value="TreeGrafter"/>
</dbReference>
<comment type="subcellular location">
    <subcellularLocation>
        <location evidence="1">Cytoplasm</location>
    </subcellularLocation>
</comment>
<dbReference type="OMA" id="FHPMAMM"/>
<dbReference type="InterPro" id="IPR012677">
    <property type="entry name" value="Nucleotide-bd_a/b_plait_sf"/>
</dbReference>
<dbReference type="Gene3D" id="3.30.70.330">
    <property type="match status" value="2"/>
</dbReference>
<keyword evidence="3" id="KW-0677">Repeat</keyword>
<gene>
    <name evidence="9" type="primary">CSON002452</name>
</gene>
<proteinExistence type="predicted"/>
<reference evidence="8" key="1">
    <citation type="submission" date="2018-04" db="EMBL/GenBank/DDBJ databases">
        <authorList>
            <person name="Go L.Y."/>
            <person name="Mitchell J.A."/>
        </authorList>
    </citation>
    <scope>NUCLEOTIDE SEQUENCE</scope>
    <source>
        <tissue evidence="8">Whole organism</tissue>
    </source>
</reference>